<sequence>MASSTTSNPLQDFIKRQTSSIQTFTRPRSAASSRDRPHSPAFSEIDTASIFTPPRPYSPSTDDGRARMFDSTSGTLSLSGASETVTIDARRREQMERMKLPVPSFGKKAVKGEDDKKSEDGEQQAVGQHSDDYGYTDADSYDYPVADGGYQNGDEQYDDEDYDEQYEDANGHYDPGDNGHYGYEVKQEHRDDMMWRDETPSITEHDFGQQGEYEDAPRSSSPPRTQKTRSGSFHYRPQPMKEAANRQRAPAHGTFFSRRQSIPDPVPPQLPIQRPATVIPAPTAFPPPAPTRRQVTIRQSSPSGRPPLPDSDRTVCPPYTRESTLPLTITPDIRPLLTDAELRAIPTYPTLLSTLQSRYLTSRSTPPANMTHELESILKFAYPEQDTTRPTRFFEDLPDDAYDTAGDAIVQKKREIEDRIRDVGRKRRRVVEERVKELGPVAEDRVERLRRLRELREEFRRGVAGLLNMGGMSL</sequence>
<accession>A0A4V3SJ51</accession>
<feature type="compositionally biased region" description="Basic and acidic residues" evidence="1">
    <location>
        <begin position="169"/>
        <end position="207"/>
    </location>
</feature>
<dbReference type="OrthoDB" id="5431059at2759"/>
<feature type="compositionally biased region" description="Polar residues" evidence="1">
    <location>
        <begin position="1"/>
        <end position="25"/>
    </location>
</feature>
<feature type="region of interest" description="Disordered" evidence="1">
    <location>
        <begin position="1"/>
        <end position="323"/>
    </location>
</feature>
<feature type="compositionally biased region" description="Basic and acidic residues" evidence="1">
    <location>
        <begin position="88"/>
        <end position="99"/>
    </location>
</feature>
<evidence type="ECO:0000313" key="3">
    <source>
        <dbReference type="Proteomes" id="UP000298138"/>
    </source>
</evidence>
<feature type="compositionally biased region" description="Acidic residues" evidence="1">
    <location>
        <begin position="155"/>
        <end position="167"/>
    </location>
</feature>
<feature type="compositionally biased region" description="Polar residues" evidence="1">
    <location>
        <begin position="293"/>
        <end position="303"/>
    </location>
</feature>
<proteinExistence type="predicted"/>
<dbReference type="AlphaFoldDB" id="A0A4V3SJ51"/>
<dbReference type="Proteomes" id="UP000298138">
    <property type="component" value="Unassembled WGS sequence"/>
</dbReference>
<dbReference type="InParanoid" id="A0A4V3SJ51"/>
<reference evidence="2 3" key="1">
    <citation type="submission" date="2019-04" db="EMBL/GenBank/DDBJ databases">
        <title>Comparative genomics and transcriptomics to analyze fruiting body development in filamentous ascomycetes.</title>
        <authorList>
            <consortium name="DOE Joint Genome Institute"/>
            <person name="Lutkenhaus R."/>
            <person name="Traeger S."/>
            <person name="Breuer J."/>
            <person name="Kuo A."/>
            <person name="Lipzen A."/>
            <person name="Pangilinan J."/>
            <person name="Dilworth D."/>
            <person name="Sandor L."/>
            <person name="Poggeler S."/>
            <person name="Barry K."/>
            <person name="Grigoriev I.V."/>
            <person name="Nowrousian M."/>
        </authorList>
    </citation>
    <scope>NUCLEOTIDE SEQUENCE [LARGE SCALE GENOMIC DNA]</scope>
    <source>
        <strain evidence="2 3">CBS 389.68</strain>
    </source>
</reference>
<name>A0A4V3SJ51_9PEZI</name>
<dbReference type="EMBL" id="ML220115">
    <property type="protein sequence ID" value="TGZ82625.1"/>
    <property type="molecule type" value="Genomic_DNA"/>
</dbReference>
<keyword evidence="3" id="KW-1185">Reference proteome</keyword>
<evidence type="ECO:0000256" key="1">
    <source>
        <dbReference type="SAM" id="MobiDB-lite"/>
    </source>
</evidence>
<feature type="compositionally biased region" description="Basic and acidic residues" evidence="1">
    <location>
        <begin position="110"/>
        <end position="120"/>
    </location>
</feature>
<gene>
    <name evidence="2" type="ORF">EX30DRAFT_363131</name>
</gene>
<feature type="compositionally biased region" description="Low complexity" evidence="1">
    <location>
        <begin position="71"/>
        <end position="80"/>
    </location>
</feature>
<organism evidence="2 3">
    <name type="scientific">Ascodesmis nigricans</name>
    <dbReference type="NCBI Taxonomy" id="341454"/>
    <lineage>
        <taxon>Eukaryota</taxon>
        <taxon>Fungi</taxon>
        <taxon>Dikarya</taxon>
        <taxon>Ascomycota</taxon>
        <taxon>Pezizomycotina</taxon>
        <taxon>Pezizomycetes</taxon>
        <taxon>Pezizales</taxon>
        <taxon>Ascodesmidaceae</taxon>
        <taxon>Ascodesmis</taxon>
    </lineage>
</organism>
<protein>
    <submittedName>
        <fullName evidence="2">Uncharacterized protein</fullName>
    </submittedName>
</protein>
<feature type="compositionally biased region" description="Polar residues" evidence="1">
    <location>
        <begin position="218"/>
        <end position="231"/>
    </location>
</feature>
<evidence type="ECO:0000313" key="2">
    <source>
        <dbReference type="EMBL" id="TGZ82625.1"/>
    </source>
</evidence>